<gene>
    <name evidence="3" type="ORF">VKT23_008516</name>
</gene>
<dbReference type="Gene3D" id="2.30.60.10">
    <property type="entry name" value="Cyanovirin-N"/>
    <property type="match status" value="1"/>
</dbReference>
<accession>A0ABR1JKX6</accession>
<reference evidence="3 4" key="1">
    <citation type="submission" date="2024-01" db="EMBL/GenBank/DDBJ databases">
        <title>A draft genome for the cacao thread blight pathogen Marasmiellus scandens.</title>
        <authorList>
            <person name="Baruah I.K."/>
            <person name="Leung J."/>
            <person name="Bukari Y."/>
            <person name="Amoako-Attah I."/>
            <person name="Meinhardt L.W."/>
            <person name="Bailey B.A."/>
            <person name="Cohen S.P."/>
        </authorList>
    </citation>
    <scope>NUCLEOTIDE SEQUENCE [LARGE SCALE GENOMIC DNA]</scope>
    <source>
        <strain evidence="3 4">GH-19</strain>
    </source>
</reference>
<dbReference type="SMART" id="SM01111">
    <property type="entry name" value="CVNH"/>
    <property type="match status" value="1"/>
</dbReference>
<protein>
    <recommendedName>
        <fullName evidence="2">Cyanovirin-N domain-containing protein</fullName>
    </recommendedName>
</protein>
<feature type="compositionally biased region" description="Basic and acidic residues" evidence="1">
    <location>
        <begin position="118"/>
        <end position="128"/>
    </location>
</feature>
<sequence>MSFANARSPRLVGNNRLTVKCEDSQGQEVNPVIDLNLHLGNEGGSFKWGGRNFYHQDTVRKLDLNGSILRAELKNGDAWVPAEVDLSTYIHVKDSKLQYFGPDDSNESSPPPPYARGSFREYRKRTESTRSMSRTSSYFQYKVNSEELLLSGSMLLYGSSSPIQLDDYIGIEKGKLIWGGTGFFKTCGGSGHVSLNAYILVVDFENDKLELDLTPYLQFHNDKMTLKVTGSNNDLSRMLSEARWMKFKVVTEPDINGASIEGASFKAAVHSIEATSRHIVTEMTEELIELGSQDILATVSDRLKEKVTDGVGQGLAIAMPKPNVVDRREVLATTYMLAVYYTVT</sequence>
<comment type="caution">
    <text evidence="3">The sequence shown here is derived from an EMBL/GenBank/DDBJ whole genome shotgun (WGS) entry which is preliminary data.</text>
</comment>
<evidence type="ECO:0000256" key="1">
    <source>
        <dbReference type="SAM" id="MobiDB-lite"/>
    </source>
</evidence>
<evidence type="ECO:0000313" key="3">
    <source>
        <dbReference type="EMBL" id="KAK7461338.1"/>
    </source>
</evidence>
<dbReference type="SUPFAM" id="SSF51322">
    <property type="entry name" value="Cyanovirin-N"/>
    <property type="match status" value="1"/>
</dbReference>
<feature type="domain" description="Cyanovirin-N" evidence="2">
    <location>
        <begin position="2"/>
        <end position="99"/>
    </location>
</feature>
<keyword evidence="4" id="KW-1185">Reference proteome</keyword>
<feature type="region of interest" description="Disordered" evidence="1">
    <location>
        <begin position="100"/>
        <end position="128"/>
    </location>
</feature>
<evidence type="ECO:0000313" key="4">
    <source>
        <dbReference type="Proteomes" id="UP001498398"/>
    </source>
</evidence>
<proteinExistence type="predicted"/>
<dbReference type="EMBL" id="JBANRG010000013">
    <property type="protein sequence ID" value="KAK7461338.1"/>
    <property type="molecule type" value="Genomic_DNA"/>
</dbReference>
<evidence type="ECO:0000259" key="2">
    <source>
        <dbReference type="SMART" id="SM01111"/>
    </source>
</evidence>
<organism evidence="3 4">
    <name type="scientific">Marasmiellus scandens</name>
    <dbReference type="NCBI Taxonomy" id="2682957"/>
    <lineage>
        <taxon>Eukaryota</taxon>
        <taxon>Fungi</taxon>
        <taxon>Dikarya</taxon>
        <taxon>Basidiomycota</taxon>
        <taxon>Agaricomycotina</taxon>
        <taxon>Agaricomycetes</taxon>
        <taxon>Agaricomycetidae</taxon>
        <taxon>Agaricales</taxon>
        <taxon>Marasmiineae</taxon>
        <taxon>Omphalotaceae</taxon>
        <taxon>Marasmiellus</taxon>
    </lineage>
</organism>
<dbReference type="InterPro" id="IPR036673">
    <property type="entry name" value="Cyanovirin-N_sf"/>
</dbReference>
<dbReference type="Pfam" id="PF08881">
    <property type="entry name" value="CVNH"/>
    <property type="match status" value="1"/>
</dbReference>
<dbReference type="Proteomes" id="UP001498398">
    <property type="component" value="Unassembled WGS sequence"/>
</dbReference>
<dbReference type="InterPro" id="IPR011058">
    <property type="entry name" value="Cyanovirin-N"/>
</dbReference>
<name>A0ABR1JKX6_9AGAR</name>